<dbReference type="InterPro" id="IPR031728">
    <property type="entry name" value="GlcAase_C"/>
</dbReference>
<reference evidence="3" key="1">
    <citation type="journal article" date="2020" name="Stud. Mycol.">
        <title>101 Dothideomycetes genomes: a test case for predicting lifestyles and emergence of pathogens.</title>
        <authorList>
            <person name="Haridas S."/>
            <person name="Albert R."/>
            <person name="Binder M."/>
            <person name="Bloem J."/>
            <person name="Labutti K."/>
            <person name="Salamov A."/>
            <person name="Andreopoulos B."/>
            <person name="Baker S."/>
            <person name="Barry K."/>
            <person name="Bills G."/>
            <person name="Bluhm B."/>
            <person name="Cannon C."/>
            <person name="Castanera R."/>
            <person name="Culley D."/>
            <person name="Daum C."/>
            <person name="Ezra D."/>
            <person name="Gonzalez J."/>
            <person name="Henrissat B."/>
            <person name="Kuo A."/>
            <person name="Liang C."/>
            <person name="Lipzen A."/>
            <person name="Lutzoni F."/>
            <person name="Magnuson J."/>
            <person name="Mondo S."/>
            <person name="Nolan M."/>
            <person name="Ohm R."/>
            <person name="Pangilinan J."/>
            <person name="Park H.-J."/>
            <person name="Ramirez L."/>
            <person name="Alfaro M."/>
            <person name="Sun H."/>
            <person name="Tritt A."/>
            <person name="Yoshinaga Y."/>
            <person name="Zwiers L.-H."/>
            <person name="Turgeon B."/>
            <person name="Goodwin S."/>
            <person name="Spatafora J."/>
            <person name="Crous P."/>
            <person name="Grigoriev I."/>
        </authorList>
    </citation>
    <scope>NUCLEOTIDE SEQUENCE</scope>
    <source>
        <strain evidence="3">CBS 175.79</strain>
    </source>
</reference>
<dbReference type="PANTHER" id="PTHR36183">
    <property type="entry name" value="BETA-GLUCURONIDASE"/>
    <property type="match status" value="1"/>
</dbReference>
<dbReference type="PANTHER" id="PTHR36183:SF2">
    <property type="entry name" value="BETA-GLUCURONIDASE C-TERMINAL DOMAIN-CONTAINING PROTEIN"/>
    <property type="match status" value="1"/>
</dbReference>
<dbReference type="Gene3D" id="2.60.40.1180">
    <property type="entry name" value="Golgi alpha-mannosidase II"/>
    <property type="match status" value="1"/>
</dbReference>
<dbReference type="InterPro" id="IPR052974">
    <property type="entry name" value="GH79_Enzymes"/>
</dbReference>
<gene>
    <name evidence="3" type="ORF">BU24DRAFT_480579</name>
</gene>
<name>A0A6A5XRQ8_9PLEO</name>
<feature type="domain" description="Beta-glucuronidase C-terminal" evidence="2">
    <location>
        <begin position="434"/>
        <end position="544"/>
    </location>
</feature>
<dbReference type="RefSeq" id="XP_033384201.1">
    <property type="nucleotide sequence ID" value="XM_033533130.1"/>
</dbReference>
<protein>
    <submittedName>
        <fullName evidence="3">Glycoside hydrolase family 79 protein</fullName>
    </submittedName>
</protein>
<organism evidence="3 4">
    <name type="scientific">Aaosphaeria arxii CBS 175.79</name>
    <dbReference type="NCBI Taxonomy" id="1450172"/>
    <lineage>
        <taxon>Eukaryota</taxon>
        <taxon>Fungi</taxon>
        <taxon>Dikarya</taxon>
        <taxon>Ascomycota</taxon>
        <taxon>Pezizomycotina</taxon>
        <taxon>Dothideomycetes</taxon>
        <taxon>Pleosporomycetidae</taxon>
        <taxon>Pleosporales</taxon>
        <taxon>Pleosporales incertae sedis</taxon>
        <taxon>Aaosphaeria</taxon>
    </lineage>
</organism>
<dbReference type="Pfam" id="PF16862">
    <property type="entry name" value="Glyco_hydro_79C"/>
    <property type="match status" value="1"/>
</dbReference>
<evidence type="ECO:0000313" key="3">
    <source>
        <dbReference type="EMBL" id="KAF2015862.1"/>
    </source>
</evidence>
<feature type="signal peptide" evidence="1">
    <location>
        <begin position="1"/>
        <end position="19"/>
    </location>
</feature>
<sequence>MLSLQFLLLITTNPWGVFASSPTLDSSEILPKKLASYGSSENGSILVPPNGAKAGAPVLKSFISYSIELVFFPDFAGNKANPNTFSDTLLSNLGNIQGTKPHIRVGGNTQDYAVFNASLETATYGIYIPEISEDYPRILSIGPSFFESYEAWSPDVKFIHGFNLARNTSADVKSVIDSVPYACKAIGQNNILFWEIGNEPDLFKTSSQGVMRPPSWNESDYVREWEGRINGVKAALKEHCGETWMSKERFKWIAPSFAGTKNSLNSTKTWIAGLDEHGEVAQFSSHNYMGGATQPGVTLSGYLMNHTRVVASVGSHNKEHEILASVGMELDYILGEHNSLYNQGAPGLSNSFGAALWGVDFNLYAASTSIRQVYMHMGTDYRYASWQPITSNKTIIGTKAPYYGNVAVASALGDITQGSVRVQNIDLKSENDAAYAIYGSEKLKRIMVVNLHQYNFSVPEPARRPSSAYNFTLPTSCAGSGTVQRLMANGSDAITGITFNGFSYNYELDGGKPVLLGNVTKDEKVIVGADGQVTIQVPWSSGALLQLTC</sequence>
<dbReference type="InterPro" id="IPR013780">
    <property type="entry name" value="Glyco_hydro_b"/>
</dbReference>
<dbReference type="OrthoDB" id="2831684at2759"/>
<accession>A0A6A5XRQ8</accession>
<evidence type="ECO:0000256" key="1">
    <source>
        <dbReference type="SAM" id="SignalP"/>
    </source>
</evidence>
<keyword evidence="1" id="KW-0732">Signal</keyword>
<keyword evidence="4" id="KW-1185">Reference proteome</keyword>
<evidence type="ECO:0000313" key="4">
    <source>
        <dbReference type="Proteomes" id="UP000799778"/>
    </source>
</evidence>
<keyword evidence="3" id="KW-0378">Hydrolase</keyword>
<proteinExistence type="predicted"/>
<evidence type="ECO:0000259" key="2">
    <source>
        <dbReference type="Pfam" id="PF16862"/>
    </source>
</evidence>
<dbReference type="GO" id="GO:0016787">
    <property type="term" value="F:hydrolase activity"/>
    <property type="evidence" value="ECO:0007669"/>
    <property type="project" value="UniProtKB-KW"/>
</dbReference>
<feature type="chain" id="PRO_5025453343" evidence="1">
    <location>
        <begin position="20"/>
        <end position="549"/>
    </location>
</feature>
<dbReference type="InterPro" id="IPR017853">
    <property type="entry name" value="GH"/>
</dbReference>
<dbReference type="Gene3D" id="3.20.20.80">
    <property type="entry name" value="Glycosidases"/>
    <property type="match status" value="1"/>
</dbReference>
<dbReference type="AlphaFoldDB" id="A0A6A5XRQ8"/>
<dbReference type="GeneID" id="54290527"/>
<dbReference type="SUPFAM" id="SSF51445">
    <property type="entry name" value="(Trans)glycosidases"/>
    <property type="match status" value="1"/>
</dbReference>
<dbReference type="EMBL" id="ML978069">
    <property type="protein sequence ID" value="KAF2015862.1"/>
    <property type="molecule type" value="Genomic_DNA"/>
</dbReference>
<dbReference type="Proteomes" id="UP000799778">
    <property type="component" value="Unassembled WGS sequence"/>
</dbReference>